<keyword evidence="4" id="KW-1185">Reference proteome</keyword>
<evidence type="ECO:0000256" key="1">
    <source>
        <dbReference type="SAM" id="MobiDB-lite"/>
    </source>
</evidence>
<dbReference type="Proteomes" id="UP001147700">
    <property type="component" value="Unassembled WGS sequence"/>
</dbReference>
<proteinExistence type="predicted"/>
<feature type="domain" description="BON" evidence="2">
    <location>
        <begin position="49"/>
        <end position="117"/>
    </location>
</feature>
<evidence type="ECO:0000313" key="3">
    <source>
        <dbReference type="EMBL" id="MDA0142537.1"/>
    </source>
</evidence>
<name>A0ABT4RVC3_9ACTN</name>
<organism evidence="3 4">
    <name type="scientific">Solirubrobacter deserti</name>
    <dbReference type="NCBI Taxonomy" id="2282478"/>
    <lineage>
        <taxon>Bacteria</taxon>
        <taxon>Bacillati</taxon>
        <taxon>Actinomycetota</taxon>
        <taxon>Thermoleophilia</taxon>
        <taxon>Solirubrobacterales</taxon>
        <taxon>Solirubrobacteraceae</taxon>
        <taxon>Solirubrobacter</taxon>
    </lineage>
</organism>
<evidence type="ECO:0000259" key="2">
    <source>
        <dbReference type="PROSITE" id="PS50914"/>
    </source>
</evidence>
<comment type="caution">
    <text evidence="3">The sequence shown here is derived from an EMBL/GenBank/DDBJ whole genome shotgun (WGS) entry which is preliminary data.</text>
</comment>
<feature type="region of interest" description="Disordered" evidence="1">
    <location>
        <begin position="115"/>
        <end position="134"/>
    </location>
</feature>
<dbReference type="EMBL" id="JAPCID010000099">
    <property type="protein sequence ID" value="MDA0142537.1"/>
    <property type="molecule type" value="Genomic_DNA"/>
</dbReference>
<accession>A0ABT4RVC3</accession>
<protein>
    <submittedName>
        <fullName evidence="3">BON domain-containing protein</fullName>
    </submittedName>
</protein>
<evidence type="ECO:0000313" key="4">
    <source>
        <dbReference type="Proteomes" id="UP001147700"/>
    </source>
</evidence>
<dbReference type="PROSITE" id="PS50914">
    <property type="entry name" value="BON"/>
    <property type="match status" value="1"/>
</dbReference>
<gene>
    <name evidence="3" type="ORF">OJ962_33945</name>
</gene>
<dbReference type="Pfam" id="PF04972">
    <property type="entry name" value="BON"/>
    <property type="match status" value="1"/>
</dbReference>
<reference evidence="3" key="1">
    <citation type="submission" date="2022-10" db="EMBL/GenBank/DDBJ databases">
        <title>The WGS of Solirubrobacter sp. CPCC 204708.</title>
        <authorList>
            <person name="Jiang Z."/>
        </authorList>
    </citation>
    <scope>NUCLEOTIDE SEQUENCE</scope>
    <source>
        <strain evidence="3">CPCC 204708</strain>
    </source>
</reference>
<dbReference type="RefSeq" id="WP_202957677.1">
    <property type="nucleotide sequence ID" value="NZ_JAPCID010000099.1"/>
</dbReference>
<dbReference type="Gene3D" id="3.30.1340.30">
    <property type="match status" value="1"/>
</dbReference>
<sequence>MRTGALLVMGAGAAAAVAGYLSRNKARGLAGPAKGMAHGVIPHRREDMDDQTLADRVRSEIFRPADAPKGDVSVDVQAGVVYLRGTVADEAWIERFGTEARKVQGINGVKNLLHAPGTPTPTAEPRGLAAEKHS</sequence>
<dbReference type="InterPro" id="IPR007055">
    <property type="entry name" value="BON_dom"/>
</dbReference>